<dbReference type="EMBL" id="LYPA01000032">
    <property type="protein sequence ID" value="OBR67613.1"/>
    <property type="molecule type" value="Genomic_DNA"/>
</dbReference>
<evidence type="ECO:0000256" key="2">
    <source>
        <dbReference type="ARBA" id="ARBA00022475"/>
    </source>
</evidence>
<dbReference type="InterPro" id="IPR003594">
    <property type="entry name" value="HATPase_dom"/>
</dbReference>
<evidence type="ECO:0000256" key="7">
    <source>
        <dbReference type="SAM" id="Phobius"/>
    </source>
</evidence>
<dbReference type="InterPro" id="IPR003660">
    <property type="entry name" value="HAMP_dom"/>
</dbReference>
<dbReference type="PROSITE" id="PS50885">
    <property type="entry name" value="HAMP"/>
    <property type="match status" value="1"/>
</dbReference>
<evidence type="ECO:0000256" key="6">
    <source>
        <dbReference type="ARBA" id="ARBA00023136"/>
    </source>
</evidence>
<keyword evidence="10" id="KW-1185">Reference proteome</keyword>
<comment type="subcellular location">
    <subcellularLocation>
        <location evidence="1">Cell membrane</location>
        <topology evidence="1">Multi-pass membrane protein</topology>
    </subcellularLocation>
</comment>
<reference evidence="9 10" key="1">
    <citation type="submission" date="2016-05" db="EMBL/GenBank/DDBJ databases">
        <title>Paenibacillus oryzae. sp. nov., isolated from the rice root.</title>
        <authorList>
            <person name="Zhang J."/>
            <person name="Zhang X."/>
        </authorList>
    </citation>
    <scope>NUCLEOTIDE SEQUENCE [LARGE SCALE GENOMIC DNA]</scope>
    <source>
        <strain evidence="9 10">1DrF-4</strain>
    </source>
</reference>
<protein>
    <recommendedName>
        <fullName evidence="8">HAMP domain-containing protein</fullName>
    </recommendedName>
</protein>
<keyword evidence="5" id="KW-0418">Kinase</keyword>
<dbReference type="InterPro" id="IPR050640">
    <property type="entry name" value="Bact_2-comp_sensor_kinase"/>
</dbReference>
<accession>A0A1A5YPX2</accession>
<keyword evidence="6 7" id="KW-0472">Membrane</keyword>
<dbReference type="Gene3D" id="6.10.340.10">
    <property type="match status" value="1"/>
</dbReference>
<dbReference type="RefSeq" id="WP_068680453.1">
    <property type="nucleotide sequence ID" value="NZ_LYPA01000032.1"/>
</dbReference>
<proteinExistence type="predicted"/>
<feature type="domain" description="HAMP" evidence="8">
    <location>
        <begin position="327"/>
        <end position="379"/>
    </location>
</feature>
<evidence type="ECO:0000256" key="3">
    <source>
        <dbReference type="ARBA" id="ARBA00022553"/>
    </source>
</evidence>
<sequence>MVKSFYHWSLKTKLIVIIQLITALVAVTLGYFSFETSKTQIVNKVSVSNQSVITVIDNNVTRMQRSISDWATVFVLSSTVQQALQMQANEQDALEFALYSGPAASLMDQMLVTGNFDYLALYGESSSDPLYQVATDDSSGPAKLETITASEVYRQTERLNGAPYWFPLTLTNNAFIEYNRQGKMGMSRIVRSTLNGEKLGVIFVGVNHQTIRSHYLKNLYDQDHGILILDQNGQSMLAAGKTFYEPDLALFSPQENDLQEPSGSRVTQIGGEELLISYSVMDNGWRIYYAVPLHLLTKELNAIKLFVGLAILGIIVLTVPLTTLLTSFLTAPIKKLLISMRRFQNGHFGERVEVKYQDEIGLLSQGYNNMVLNIKTLVDEAYVLRLKEKEAELKALQSQINPHFLYNMLDMIFWEAEKAGQDRISDMVITLSRLFRLSLNRGKSFTSLGKEKELIRQYLKLQQMRFADKLTCDIDIPEELEHYVILKLLLQPFIENALIHGIERKREGGYVNVSARLDGEQLSFVIEDNGIGMDESMLKEITELQPESDVYTAQETGGYAIQNVIQRLRHYYKDDYKLTYISEPGKGTRVELSIPAMTETREEEKHG</sequence>
<dbReference type="InterPro" id="IPR010559">
    <property type="entry name" value="Sig_transdc_His_kin_internal"/>
</dbReference>
<evidence type="ECO:0000256" key="5">
    <source>
        <dbReference type="ARBA" id="ARBA00022777"/>
    </source>
</evidence>
<gene>
    <name evidence="9" type="ORF">A7K91_22295</name>
</gene>
<dbReference type="Proteomes" id="UP000092024">
    <property type="component" value="Unassembled WGS sequence"/>
</dbReference>
<dbReference type="PANTHER" id="PTHR34220:SF7">
    <property type="entry name" value="SENSOR HISTIDINE KINASE YPDA"/>
    <property type="match status" value="1"/>
</dbReference>
<evidence type="ECO:0000313" key="9">
    <source>
        <dbReference type="EMBL" id="OBR67613.1"/>
    </source>
</evidence>
<keyword evidence="3" id="KW-0597">Phosphoprotein</keyword>
<evidence type="ECO:0000256" key="4">
    <source>
        <dbReference type="ARBA" id="ARBA00022679"/>
    </source>
</evidence>
<keyword evidence="2" id="KW-1003">Cell membrane</keyword>
<dbReference type="Pfam" id="PF00672">
    <property type="entry name" value="HAMP"/>
    <property type="match status" value="1"/>
</dbReference>
<dbReference type="Gene3D" id="3.30.565.10">
    <property type="entry name" value="Histidine kinase-like ATPase, C-terminal domain"/>
    <property type="match status" value="1"/>
</dbReference>
<dbReference type="InterPro" id="IPR036890">
    <property type="entry name" value="HATPase_C_sf"/>
</dbReference>
<comment type="caution">
    <text evidence="9">The sequence shown here is derived from an EMBL/GenBank/DDBJ whole genome shotgun (WGS) entry which is preliminary data.</text>
</comment>
<dbReference type="GO" id="GO:0005886">
    <property type="term" value="C:plasma membrane"/>
    <property type="evidence" value="ECO:0007669"/>
    <property type="project" value="UniProtKB-SubCell"/>
</dbReference>
<dbReference type="SUPFAM" id="SSF55874">
    <property type="entry name" value="ATPase domain of HSP90 chaperone/DNA topoisomerase II/histidine kinase"/>
    <property type="match status" value="1"/>
</dbReference>
<evidence type="ECO:0000313" key="10">
    <source>
        <dbReference type="Proteomes" id="UP000092024"/>
    </source>
</evidence>
<dbReference type="CDD" id="cd06225">
    <property type="entry name" value="HAMP"/>
    <property type="match status" value="1"/>
</dbReference>
<dbReference type="STRING" id="1844972.A7K91_22295"/>
<feature type="transmembrane region" description="Helical" evidence="7">
    <location>
        <begin position="12"/>
        <end position="34"/>
    </location>
</feature>
<dbReference type="Pfam" id="PF06580">
    <property type="entry name" value="His_kinase"/>
    <property type="match status" value="1"/>
</dbReference>
<dbReference type="GO" id="GO:0000155">
    <property type="term" value="F:phosphorelay sensor kinase activity"/>
    <property type="evidence" value="ECO:0007669"/>
    <property type="project" value="InterPro"/>
</dbReference>
<keyword evidence="7" id="KW-0812">Transmembrane</keyword>
<dbReference type="PANTHER" id="PTHR34220">
    <property type="entry name" value="SENSOR HISTIDINE KINASE YPDA"/>
    <property type="match status" value="1"/>
</dbReference>
<feature type="transmembrane region" description="Helical" evidence="7">
    <location>
        <begin position="305"/>
        <end position="331"/>
    </location>
</feature>
<dbReference type="SMART" id="SM00304">
    <property type="entry name" value="HAMP"/>
    <property type="match status" value="1"/>
</dbReference>
<dbReference type="OrthoDB" id="9776552at2"/>
<dbReference type="Pfam" id="PF02518">
    <property type="entry name" value="HATPase_c"/>
    <property type="match status" value="1"/>
</dbReference>
<evidence type="ECO:0000256" key="1">
    <source>
        <dbReference type="ARBA" id="ARBA00004651"/>
    </source>
</evidence>
<evidence type="ECO:0000259" key="8">
    <source>
        <dbReference type="PROSITE" id="PS50885"/>
    </source>
</evidence>
<name>A0A1A5YPX2_9BACL</name>
<keyword evidence="4" id="KW-0808">Transferase</keyword>
<dbReference type="AlphaFoldDB" id="A0A1A5YPX2"/>
<dbReference type="SUPFAM" id="SSF158472">
    <property type="entry name" value="HAMP domain-like"/>
    <property type="match status" value="1"/>
</dbReference>
<organism evidence="9 10">
    <name type="scientific">Paenibacillus oryzae</name>
    <dbReference type="NCBI Taxonomy" id="1844972"/>
    <lineage>
        <taxon>Bacteria</taxon>
        <taxon>Bacillati</taxon>
        <taxon>Bacillota</taxon>
        <taxon>Bacilli</taxon>
        <taxon>Bacillales</taxon>
        <taxon>Paenibacillaceae</taxon>
        <taxon>Paenibacillus</taxon>
    </lineage>
</organism>
<keyword evidence="7" id="KW-1133">Transmembrane helix</keyword>